<dbReference type="OrthoDB" id="411211at2759"/>
<dbReference type="Proteomes" id="UP000604046">
    <property type="component" value="Unassembled WGS sequence"/>
</dbReference>
<feature type="signal peptide" evidence="3">
    <location>
        <begin position="1"/>
        <end position="23"/>
    </location>
</feature>
<dbReference type="InterPro" id="IPR004843">
    <property type="entry name" value="Calcineurin-like_PHP"/>
</dbReference>
<gene>
    <name evidence="5" type="primary">PAP7</name>
    <name evidence="5" type="ORF">SNAT2548_LOCUS27532</name>
</gene>
<feature type="chain" id="PRO_5032408140" evidence="3">
    <location>
        <begin position="24"/>
        <end position="355"/>
    </location>
</feature>
<dbReference type="PANTHER" id="PTHR10161:SF14">
    <property type="entry name" value="TARTRATE-RESISTANT ACID PHOSPHATASE TYPE 5"/>
    <property type="match status" value="1"/>
</dbReference>
<name>A0A812SUG6_9DINO</name>
<proteinExistence type="predicted"/>
<keyword evidence="1 3" id="KW-0732">Signal</keyword>
<dbReference type="PANTHER" id="PTHR10161">
    <property type="entry name" value="TARTRATE-RESISTANT ACID PHOSPHATASE TYPE 5"/>
    <property type="match status" value="1"/>
</dbReference>
<comment type="caution">
    <text evidence="5">The sequence shown here is derived from an EMBL/GenBank/DDBJ whole genome shotgun (WGS) entry which is preliminary data.</text>
</comment>
<organism evidence="5 6">
    <name type="scientific">Symbiodinium natans</name>
    <dbReference type="NCBI Taxonomy" id="878477"/>
    <lineage>
        <taxon>Eukaryota</taxon>
        <taxon>Sar</taxon>
        <taxon>Alveolata</taxon>
        <taxon>Dinophyceae</taxon>
        <taxon>Suessiales</taxon>
        <taxon>Symbiodiniaceae</taxon>
        <taxon>Symbiodinium</taxon>
    </lineage>
</organism>
<evidence type="ECO:0000256" key="3">
    <source>
        <dbReference type="SAM" id="SignalP"/>
    </source>
</evidence>
<dbReference type="AlphaFoldDB" id="A0A812SUG6"/>
<feature type="domain" description="Calcineurin-like phosphoesterase" evidence="4">
    <location>
        <begin position="44"/>
        <end position="238"/>
    </location>
</feature>
<accession>A0A812SUG6</accession>
<evidence type="ECO:0000259" key="4">
    <source>
        <dbReference type="Pfam" id="PF00149"/>
    </source>
</evidence>
<keyword evidence="6" id="KW-1185">Reference proteome</keyword>
<evidence type="ECO:0000313" key="5">
    <source>
        <dbReference type="EMBL" id="CAE7491073.1"/>
    </source>
</evidence>
<reference evidence="5" key="1">
    <citation type="submission" date="2021-02" db="EMBL/GenBank/DDBJ databases">
        <authorList>
            <person name="Dougan E. K."/>
            <person name="Rhodes N."/>
            <person name="Thang M."/>
            <person name="Chan C."/>
        </authorList>
    </citation>
    <scope>NUCLEOTIDE SEQUENCE</scope>
</reference>
<protein>
    <submittedName>
        <fullName evidence="5">PAP7 protein</fullName>
    </submittedName>
</protein>
<dbReference type="Gene3D" id="3.60.21.10">
    <property type="match status" value="1"/>
</dbReference>
<dbReference type="SUPFAM" id="SSF56300">
    <property type="entry name" value="Metallo-dependent phosphatases"/>
    <property type="match status" value="1"/>
</dbReference>
<keyword evidence="2" id="KW-0378">Hydrolase</keyword>
<evidence type="ECO:0000256" key="1">
    <source>
        <dbReference type="ARBA" id="ARBA00022729"/>
    </source>
</evidence>
<dbReference type="InterPro" id="IPR029052">
    <property type="entry name" value="Metallo-depent_PP-like"/>
</dbReference>
<sequence>MGLNAAVVSLLLALACWLQGCSVSDTPSSPDTVGDAGESRRGSFLVIGDWGWDPNAHGNIKSTHCQQLVADVMHEQMEKLGDVQFIVNVGDSFYPDGVRNKSDPQWDEKWRQIYSPLVRSVPWYSVYGNHDLHADPCACSEDADACAQVNADITNLDYFYMPDTSFYQVLPELDTEVIILDTNYLMWLNMTCPHTPCPELCSANLKKRAFKAFELFQERIARSTARNWVVASHYPTDYFPGAWNTSEPIKPWTPSWVRMGASEWPSGFPEFLSAISNASRSSITYFGGHRHNVDQRTVFNTTPHSNWLSGGGGGWSTDGEEQGFVLGEILDGGQVRTSAIIVNFTDCLQAVDVVV</sequence>
<dbReference type="EMBL" id="CAJNDS010002476">
    <property type="protein sequence ID" value="CAE7491073.1"/>
    <property type="molecule type" value="Genomic_DNA"/>
</dbReference>
<evidence type="ECO:0000313" key="6">
    <source>
        <dbReference type="Proteomes" id="UP000604046"/>
    </source>
</evidence>
<dbReference type="GO" id="GO:0016787">
    <property type="term" value="F:hydrolase activity"/>
    <property type="evidence" value="ECO:0007669"/>
    <property type="project" value="UniProtKB-KW"/>
</dbReference>
<evidence type="ECO:0000256" key="2">
    <source>
        <dbReference type="ARBA" id="ARBA00022801"/>
    </source>
</evidence>
<dbReference type="InterPro" id="IPR051558">
    <property type="entry name" value="Metallophosphoesterase_PAP"/>
</dbReference>
<dbReference type="Pfam" id="PF00149">
    <property type="entry name" value="Metallophos"/>
    <property type="match status" value="1"/>
</dbReference>